<evidence type="ECO:0000313" key="3">
    <source>
        <dbReference type="Proteomes" id="UP000059680"/>
    </source>
</evidence>
<reference evidence="3" key="1">
    <citation type="journal article" date="2005" name="Nature">
        <title>The map-based sequence of the rice genome.</title>
        <authorList>
            <consortium name="International rice genome sequencing project (IRGSP)"/>
            <person name="Matsumoto T."/>
            <person name="Wu J."/>
            <person name="Kanamori H."/>
            <person name="Katayose Y."/>
            <person name="Fujisawa M."/>
            <person name="Namiki N."/>
            <person name="Mizuno H."/>
            <person name="Yamamoto K."/>
            <person name="Antonio B.A."/>
            <person name="Baba T."/>
            <person name="Sakata K."/>
            <person name="Nagamura Y."/>
            <person name="Aoki H."/>
            <person name="Arikawa K."/>
            <person name="Arita K."/>
            <person name="Bito T."/>
            <person name="Chiden Y."/>
            <person name="Fujitsuka N."/>
            <person name="Fukunaka R."/>
            <person name="Hamada M."/>
            <person name="Harada C."/>
            <person name="Hayashi A."/>
            <person name="Hijishita S."/>
            <person name="Honda M."/>
            <person name="Hosokawa S."/>
            <person name="Ichikawa Y."/>
            <person name="Idonuma A."/>
            <person name="Iijima M."/>
            <person name="Ikeda M."/>
            <person name="Ikeno M."/>
            <person name="Ito K."/>
            <person name="Ito S."/>
            <person name="Ito T."/>
            <person name="Ito Y."/>
            <person name="Ito Y."/>
            <person name="Iwabuchi A."/>
            <person name="Kamiya K."/>
            <person name="Karasawa W."/>
            <person name="Kurita K."/>
            <person name="Katagiri S."/>
            <person name="Kikuta A."/>
            <person name="Kobayashi H."/>
            <person name="Kobayashi N."/>
            <person name="Machita K."/>
            <person name="Maehara T."/>
            <person name="Masukawa M."/>
            <person name="Mizubayashi T."/>
            <person name="Mukai Y."/>
            <person name="Nagasaki H."/>
            <person name="Nagata Y."/>
            <person name="Naito S."/>
            <person name="Nakashima M."/>
            <person name="Nakama Y."/>
            <person name="Nakamichi Y."/>
            <person name="Nakamura M."/>
            <person name="Meguro A."/>
            <person name="Negishi M."/>
            <person name="Ohta I."/>
            <person name="Ohta T."/>
            <person name="Okamoto M."/>
            <person name="Ono N."/>
            <person name="Saji S."/>
            <person name="Sakaguchi M."/>
            <person name="Sakai K."/>
            <person name="Shibata M."/>
            <person name="Shimokawa T."/>
            <person name="Song J."/>
            <person name="Takazaki Y."/>
            <person name="Terasawa K."/>
            <person name="Tsugane M."/>
            <person name="Tsuji K."/>
            <person name="Ueda S."/>
            <person name="Waki K."/>
            <person name="Yamagata H."/>
            <person name="Yamamoto M."/>
            <person name="Yamamoto S."/>
            <person name="Yamane H."/>
            <person name="Yoshiki S."/>
            <person name="Yoshihara R."/>
            <person name="Yukawa K."/>
            <person name="Zhong H."/>
            <person name="Yano M."/>
            <person name="Yuan Q."/>
            <person name="Ouyang S."/>
            <person name="Liu J."/>
            <person name="Jones K.M."/>
            <person name="Gansberger K."/>
            <person name="Moffat K."/>
            <person name="Hill J."/>
            <person name="Bera J."/>
            <person name="Fadrosh D."/>
            <person name="Jin S."/>
            <person name="Johri S."/>
            <person name="Kim M."/>
            <person name="Overton L."/>
            <person name="Reardon M."/>
            <person name="Tsitrin T."/>
            <person name="Vuong H."/>
            <person name="Weaver B."/>
            <person name="Ciecko A."/>
            <person name="Tallon L."/>
            <person name="Jackson J."/>
            <person name="Pai G."/>
            <person name="Aken S.V."/>
            <person name="Utterback T."/>
            <person name="Reidmuller S."/>
            <person name="Feldblyum T."/>
            <person name="Hsiao J."/>
            <person name="Zismann V."/>
            <person name="Iobst S."/>
            <person name="de Vazeille A.R."/>
            <person name="Buell C.R."/>
            <person name="Ying K."/>
            <person name="Li Y."/>
            <person name="Lu T."/>
            <person name="Huang Y."/>
            <person name="Zhao Q."/>
            <person name="Feng Q."/>
            <person name="Zhang L."/>
            <person name="Zhu J."/>
            <person name="Weng Q."/>
            <person name="Mu J."/>
            <person name="Lu Y."/>
            <person name="Fan D."/>
            <person name="Liu Y."/>
            <person name="Guan J."/>
            <person name="Zhang Y."/>
            <person name="Yu S."/>
            <person name="Liu X."/>
            <person name="Zhang Y."/>
            <person name="Hong G."/>
            <person name="Han B."/>
            <person name="Choisne N."/>
            <person name="Demange N."/>
            <person name="Orjeda G."/>
            <person name="Samain S."/>
            <person name="Cattolico L."/>
            <person name="Pelletier E."/>
            <person name="Couloux A."/>
            <person name="Segurens B."/>
            <person name="Wincker P."/>
            <person name="D'Hont A."/>
            <person name="Scarpelli C."/>
            <person name="Weissenbach J."/>
            <person name="Salanoubat M."/>
            <person name="Quetier F."/>
            <person name="Yu Y."/>
            <person name="Kim H.R."/>
            <person name="Rambo T."/>
            <person name="Currie J."/>
            <person name="Collura K."/>
            <person name="Luo M."/>
            <person name="Yang T."/>
            <person name="Ammiraju J.S.S."/>
            <person name="Engler F."/>
            <person name="Soderlund C."/>
            <person name="Wing R.A."/>
            <person name="Palmer L.E."/>
            <person name="de la Bastide M."/>
            <person name="Spiegel L."/>
            <person name="Nascimento L."/>
            <person name="Zutavern T."/>
            <person name="O'Shaughnessy A."/>
            <person name="Dike S."/>
            <person name="Dedhia N."/>
            <person name="Preston R."/>
            <person name="Balija V."/>
            <person name="McCombie W.R."/>
            <person name="Chow T."/>
            <person name="Chen H."/>
            <person name="Chung M."/>
            <person name="Chen C."/>
            <person name="Shaw J."/>
            <person name="Wu H."/>
            <person name="Hsiao K."/>
            <person name="Chao Y."/>
            <person name="Chu M."/>
            <person name="Cheng C."/>
            <person name="Hour A."/>
            <person name="Lee P."/>
            <person name="Lin S."/>
            <person name="Lin Y."/>
            <person name="Liou J."/>
            <person name="Liu S."/>
            <person name="Hsing Y."/>
            <person name="Raghuvanshi S."/>
            <person name="Mohanty A."/>
            <person name="Bharti A.K."/>
            <person name="Gaur A."/>
            <person name="Gupta V."/>
            <person name="Kumar D."/>
            <person name="Ravi V."/>
            <person name="Vij S."/>
            <person name="Kapur A."/>
            <person name="Khurana P."/>
            <person name="Khurana P."/>
            <person name="Khurana J.P."/>
            <person name="Tyagi A.K."/>
            <person name="Gaikwad K."/>
            <person name="Singh A."/>
            <person name="Dalal V."/>
            <person name="Srivastava S."/>
            <person name="Dixit A."/>
            <person name="Pal A.K."/>
            <person name="Ghazi I.A."/>
            <person name="Yadav M."/>
            <person name="Pandit A."/>
            <person name="Bhargava A."/>
            <person name="Sureshbabu K."/>
            <person name="Batra K."/>
            <person name="Sharma T.R."/>
            <person name="Mohapatra T."/>
            <person name="Singh N.K."/>
            <person name="Messing J."/>
            <person name="Nelson A.B."/>
            <person name="Fuks G."/>
            <person name="Kavchok S."/>
            <person name="Keizer G."/>
            <person name="Linton E."/>
            <person name="Llaca V."/>
            <person name="Song R."/>
            <person name="Tanyolac B."/>
            <person name="Young S."/>
            <person name="Ho-Il K."/>
            <person name="Hahn J.H."/>
            <person name="Sangsakoo G."/>
            <person name="Vanavichit A."/>
            <person name="de Mattos Luiz.A.T."/>
            <person name="Zimmer P.D."/>
            <person name="Malone G."/>
            <person name="Dellagostin O."/>
            <person name="de Oliveira A.C."/>
            <person name="Bevan M."/>
            <person name="Bancroft I."/>
            <person name="Minx P."/>
            <person name="Cordum H."/>
            <person name="Wilson R."/>
            <person name="Cheng Z."/>
            <person name="Jin W."/>
            <person name="Jiang J."/>
            <person name="Leong S.A."/>
            <person name="Iwama H."/>
            <person name="Gojobori T."/>
            <person name="Itoh T."/>
            <person name="Niimura Y."/>
            <person name="Fujii Y."/>
            <person name="Habara T."/>
            <person name="Sakai H."/>
            <person name="Sato Y."/>
            <person name="Wilson G."/>
            <person name="Kumar K."/>
            <person name="McCouch S."/>
            <person name="Juretic N."/>
            <person name="Hoen D."/>
            <person name="Wright S."/>
            <person name="Bruskiewich R."/>
            <person name="Bureau T."/>
            <person name="Miyao A."/>
            <person name="Hirochika H."/>
            <person name="Nishikawa T."/>
            <person name="Kadowaki K."/>
            <person name="Sugiura M."/>
            <person name="Burr B."/>
            <person name="Sasaki T."/>
        </authorList>
    </citation>
    <scope>NUCLEOTIDE SEQUENCE [LARGE SCALE GENOMIC DNA]</scope>
    <source>
        <strain evidence="3">cv. Nipponbare</strain>
    </source>
</reference>
<sequence length="104" mass="11610">MHCPPVHIAYSPHTVGKAQLSTSITSSMWITSDTMVHSNPDHSYNLKWPSYSNLMYWVDLASGSAILLSGFPACVDCRKMLRLPFVKVTLVGSFLLLFVSTKYL</sequence>
<reference evidence="2 3" key="2">
    <citation type="journal article" date="2013" name="Plant Cell Physiol.">
        <title>Rice Annotation Project Database (RAP-DB): an integrative and interactive database for rice genomics.</title>
        <authorList>
            <person name="Sakai H."/>
            <person name="Lee S.S."/>
            <person name="Tanaka T."/>
            <person name="Numa H."/>
            <person name="Kim J."/>
            <person name="Kawahara Y."/>
            <person name="Wakimoto H."/>
            <person name="Yang C.C."/>
            <person name="Iwamoto M."/>
            <person name="Abe T."/>
            <person name="Yamada Y."/>
            <person name="Muto A."/>
            <person name="Inokuchi H."/>
            <person name="Ikemura T."/>
            <person name="Matsumoto T."/>
            <person name="Sasaki T."/>
            <person name="Itoh T."/>
        </authorList>
    </citation>
    <scope>NUCLEOTIDE SEQUENCE [LARGE SCALE GENOMIC DNA]</scope>
    <source>
        <strain evidence="3">cv. Nipponbare</strain>
    </source>
</reference>
<evidence type="ECO:0000313" key="2">
    <source>
        <dbReference type="EMBL" id="BAS88473.1"/>
    </source>
</evidence>
<proteinExistence type="predicted"/>
<gene>
    <name evidence="2" type="ordered locus">Os04g0303250</name>
    <name evidence="2" type="ORF">OSNPB_040303250</name>
</gene>
<accession>A0A0N7KIT0</accession>
<dbReference type="Proteomes" id="UP000059680">
    <property type="component" value="Chromosome 4"/>
</dbReference>
<organism evidence="2 3">
    <name type="scientific">Oryza sativa subsp. japonica</name>
    <name type="common">Rice</name>
    <dbReference type="NCBI Taxonomy" id="39947"/>
    <lineage>
        <taxon>Eukaryota</taxon>
        <taxon>Viridiplantae</taxon>
        <taxon>Streptophyta</taxon>
        <taxon>Embryophyta</taxon>
        <taxon>Tracheophyta</taxon>
        <taxon>Spermatophyta</taxon>
        <taxon>Magnoliopsida</taxon>
        <taxon>Liliopsida</taxon>
        <taxon>Poales</taxon>
        <taxon>Poaceae</taxon>
        <taxon>BOP clade</taxon>
        <taxon>Oryzoideae</taxon>
        <taxon>Oryzeae</taxon>
        <taxon>Oryzinae</taxon>
        <taxon>Oryza</taxon>
        <taxon>Oryza sativa</taxon>
    </lineage>
</organism>
<reference evidence="2 3" key="3">
    <citation type="journal article" date="2013" name="Rice">
        <title>Improvement of the Oryza sativa Nipponbare reference genome using next generation sequence and optical map data.</title>
        <authorList>
            <person name="Kawahara Y."/>
            <person name="de la Bastide M."/>
            <person name="Hamilton J.P."/>
            <person name="Kanamori H."/>
            <person name="McCombie W.R."/>
            <person name="Ouyang S."/>
            <person name="Schwartz D.C."/>
            <person name="Tanaka T."/>
            <person name="Wu J."/>
            <person name="Zhou S."/>
            <person name="Childs K.L."/>
            <person name="Davidson R.M."/>
            <person name="Lin H."/>
            <person name="Quesada-Ocampo L."/>
            <person name="Vaillancourt B."/>
            <person name="Sakai H."/>
            <person name="Lee S.S."/>
            <person name="Kim J."/>
            <person name="Numa H."/>
            <person name="Itoh T."/>
            <person name="Buell C.R."/>
            <person name="Matsumoto T."/>
        </authorList>
    </citation>
    <scope>NUCLEOTIDE SEQUENCE [LARGE SCALE GENOMIC DNA]</scope>
    <source>
        <strain evidence="3">cv. Nipponbare</strain>
    </source>
</reference>
<protein>
    <submittedName>
        <fullName evidence="2">Os04g0303250 protein</fullName>
    </submittedName>
</protein>
<keyword evidence="1" id="KW-0472">Membrane</keyword>
<evidence type="ECO:0000256" key="1">
    <source>
        <dbReference type="SAM" id="Phobius"/>
    </source>
</evidence>
<dbReference type="PaxDb" id="39947-A0A0N7KIT0"/>
<dbReference type="EMBL" id="AP014960">
    <property type="protein sequence ID" value="BAS88473.1"/>
    <property type="molecule type" value="Genomic_DNA"/>
</dbReference>
<keyword evidence="3" id="KW-1185">Reference proteome</keyword>
<dbReference type="InParanoid" id="A0A0N7KIT0"/>
<dbReference type="Gramene" id="Os04t0303250-01">
    <property type="protein sequence ID" value="Os04t0303250-01"/>
    <property type="gene ID" value="Os04g0303250"/>
</dbReference>
<keyword evidence="1" id="KW-0812">Transmembrane</keyword>
<keyword evidence="1" id="KW-1133">Transmembrane helix</keyword>
<name>A0A0N7KIT0_ORYSJ</name>
<feature type="transmembrane region" description="Helical" evidence="1">
    <location>
        <begin position="54"/>
        <end position="73"/>
    </location>
</feature>
<dbReference type="AlphaFoldDB" id="A0A0N7KIT0"/>
<feature type="transmembrane region" description="Helical" evidence="1">
    <location>
        <begin position="85"/>
        <end position="103"/>
    </location>
</feature>